<organism evidence="1 2">
    <name type="scientific">Gossypium arboreum</name>
    <name type="common">Tree cotton</name>
    <name type="synonym">Gossypium nanking</name>
    <dbReference type="NCBI Taxonomy" id="29729"/>
    <lineage>
        <taxon>Eukaryota</taxon>
        <taxon>Viridiplantae</taxon>
        <taxon>Streptophyta</taxon>
        <taxon>Embryophyta</taxon>
        <taxon>Tracheophyta</taxon>
        <taxon>Spermatophyta</taxon>
        <taxon>Magnoliopsida</taxon>
        <taxon>eudicotyledons</taxon>
        <taxon>Gunneridae</taxon>
        <taxon>Pentapetalae</taxon>
        <taxon>rosids</taxon>
        <taxon>malvids</taxon>
        <taxon>Malvales</taxon>
        <taxon>Malvaceae</taxon>
        <taxon>Malvoideae</taxon>
        <taxon>Gossypium</taxon>
    </lineage>
</organism>
<proteinExistence type="predicted"/>
<keyword evidence="2" id="KW-1185">Reference proteome</keyword>
<protein>
    <submittedName>
        <fullName evidence="1">Uncharacterized protein</fullName>
    </submittedName>
</protein>
<sequence length="56" mass="6289">MTYTGRLHARACSTVLTMGWSNHTQECHTEVSLPSPSITLFRKGQYWGLLGILKPI</sequence>
<evidence type="ECO:0000313" key="1">
    <source>
        <dbReference type="EMBL" id="KHG12013.1"/>
    </source>
</evidence>
<dbReference type="AlphaFoldDB" id="A0A0B0NBT5"/>
<accession>A0A0B0NBT5</accession>
<name>A0A0B0NBT5_GOSAR</name>
<dbReference type="Proteomes" id="UP000032142">
    <property type="component" value="Unassembled WGS sequence"/>
</dbReference>
<gene>
    <name evidence="1" type="ORF">F383_09452</name>
</gene>
<dbReference type="EMBL" id="KN396852">
    <property type="protein sequence ID" value="KHG12013.1"/>
    <property type="molecule type" value="Genomic_DNA"/>
</dbReference>
<reference evidence="2" key="1">
    <citation type="submission" date="2014-09" db="EMBL/GenBank/DDBJ databases">
        <authorList>
            <person name="Mudge J."/>
            <person name="Ramaraj T."/>
            <person name="Lindquist I.E."/>
            <person name="Bharti A.K."/>
            <person name="Sundararajan A."/>
            <person name="Cameron C.T."/>
            <person name="Woodward J.E."/>
            <person name="May G.D."/>
            <person name="Brubaker C."/>
            <person name="Broadhvest J."/>
            <person name="Wilkins T.A."/>
        </authorList>
    </citation>
    <scope>NUCLEOTIDE SEQUENCE</scope>
    <source>
        <strain evidence="2">cv. AKA8401</strain>
    </source>
</reference>
<evidence type="ECO:0000313" key="2">
    <source>
        <dbReference type="Proteomes" id="UP000032142"/>
    </source>
</evidence>